<evidence type="ECO:0000313" key="2">
    <source>
        <dbReference type="Proteomes" id="UP001357485"/>
    </source>
</evidence>
<proteinExistence type="predicted"/>
<gene>
    <name evidence="1" type="ORF">LTR16_012360</name>
</gene>
<sequence>MGEPKMIFTYAAAEQIFRDQATFKVTWGKAMEYLMGPTGKNFMLAGDDPPNEESRDLMTTGLYPGGRESTKWKDEVKKYYEEITIELLKDHSYKLGGPKKTTINQVDIVRD</sequence>
<organism evidence="1 2">
    <name type="scientific">Cryomyces antarcticus</name>
    <dbReference type="NCBI Taxonomy" id="329879"/>
    <lineage>
        <taxon>Eukaryota</taxon>
        <taxon>Fungi</taxon>
        <taxon>Dikarya</taxon>
        <taxon>Ascomycota</taxon>
        <taxon>Pezizomycotina</taxon>
        <taxon>Dothideomycetes</taxon>
        <taxon>Dothideomycetes incertae sedis</taxon>
        <taxon>Cryomyces</taxon>
    </lineage>
</organism>
<protein>
    <submittedName>
        <fullName evidence="1">Uncharacterized protein</fullName>
    </submittedName>
</protein>
<accession>A0ABR0LIW9</accession>
<evidence type="ECO:0000313" key="1">
    <source>
        <dbReference type="EMBL" id="KAK5160250.1"/>
    </source>
</evidence>
<comment type="caution">
    <text evidence="1">The sequence shown here is derived from an EMBL/GenBank/DDBJ whole genome shotgun (WGS) entry which is preliminary data.</text>
</comment>
<name>A0ABR0LIW9_9PEZI</name>
<feature type="non-terminal residue" evidence="1">
    <location>
        <position position="111"/>
    </location>
</feature>
<dbReference type="EMBL" id="JAVRRA010020778">
    <property type="protein sequence ID" value="KAK5160250.1"/>
    <property type="molecule type" value="Genomic_DNA"/>
</dbReference>
<keyword evidence="2" id="KW-1185">Reference proteome</keyword>
<reference evidence="1 2" key="1">
    <citation type="submission" date="2023-08" db="EMBL/GenBank/DDBJ databases">
        <title>Black Yeasts Isolated from many extreme environments.</title>
        <authorList>
            <person name="Coleine C."/>
            <person name="Stajich J.E."/>
            <person name="Selbmann L."/>
        </authorList>
    </citation>
    <scope>NUCLEOTIDE SEQUENCE [LARGE SCALE GENOMIC DNA]</scope>
    <source>
        <strain evidence="1 2">CCFEE 536</strain>
    </source>
</reference>
<dbReference type="Proteomes" id="UP001357485">
    <property type="component" value="Unassembled WGS sequence"/>
</dbReference>